<evidence type="ECO:0000256" key="1">
    <source>
        <dbReference type="SAM" id="MobiDB-lite"/>
    </source>
</evidence>
<dbReference type="Proteomes" id="UP000694546">
    <property type="component" value="Chromosome 14"/>
</dbReference>
<dbReference type="AlphaFoldDB" id="A0A8C5B032"/>
<evidence type="ECO:0000313" key="3">
    <source>
        <dbReference type="Proteomes" id="UP000694546"/>
    </source>
</evidence>
<sequence length="95" mass="9305">TGKHTKTRQTMTVPPPLRGVPPLDGLEGGPPPAGAEGGRPLDGLEGGPPPAGAEGGPPLDGLEGGPPPAGAEGGPPQPPAPFCWECSPRNPLLSL</sequence>
<feature type="compositionally biased region" description="Pro residues" evidence="1">
    <location>
        <begin position="65"/>
        <end position="81"/>
    </location>
</feature>
<keyword evidence="3" id="KW-1185">Reference proteome</keyword>
<name>A0A8C5B032_GADMO</name>
<reference evidence="2" key="1">
    <citation type="submission" date="2025-08" db="UniProtKB">
        <authorList>
            <consortium name="Ensembl"/>
        </authorList>
    </citation>
    <scope>IDENTIFICATION</scope>
</reference>
<organism evidence="2 3">
    <name type="scientific">Gadus morhua</name>
    <name type="common">Atlantic cod</name>
    <dbReference type="NCBI Taxonomy" id="8049"/>
    <lineage>
        <taxon>Eukaryota</taxon>
        <taxon>Metazoa</taxon>
        <taxon>Chordata</taxon>
        <taxon>Craniata</taxon>
        <taxon>Vertebrata</taxon>
        <taxon>Euteleostomi</taxon>
        <taxon>Actinopterygii</taxon>
        <taxon>Neopterygii</taxon>
        <taxon>Teleostei</taxon>
        <taxon>Neoteleostei</taxon>
        <taxon>Acanthomorphata</taxon>
        <taxon>Zeiogadaria</taxon>
        <taxon>Gadariae</taxon>
        <taxon>Gadiformes</taxon>
        <taxon>Gadoidei</taxon>
        <taxon>Gadidae</taxon>
        <taxon>Gadus</taxon>
    </lineage>
</organism>
<protein>
    <submittedName>
        <fullName evidence="2">Uncharacterized protein</fullName>
    </submittedName>
</protein>
<accession>A0A8C5B032</accession>
<reference evidence="2" key="2">
    <citation type="submission" date="2025-09" db="UniProtKB">
        <authorList>
            <consortium name="Ensembl"/>
        </authorList>
    </citation>
    <scope>IDENTIFICATION</scope>
</reference>
<proteinExistence type="predicted"/>
<feature type="region of interest" description="Disordered" evidence="1">
    <location>
        <begin position="1"/>
        <end position="95"/>
    </location>
</feature>
<evidence type="ECO:0000313" key="2">
    <source>
        <dbReference type="Ensembl" id="ENSGMOP00000039267.1"/>
    </source>
</evidence>
<dbReference type="Ensembl" id="ENSGMOT00000029400.1">
    <property type="protein sequence ID" value="ENSGMOP00000039267.1"/>
    <property type="gene ID" value="ENSGMOG00000026442.1"/>
</dbReference>